<dbReference type="GO" id="GO:0016020">
    <property type="term" value="C:membrane"/>
    <property type="evidence" value="ECO:0007669"/>
    <property type="project" value="UniProtKB-SubCell"/>
</dbReference>
<dbReference type="AlphaFoldDB" id="A0A133VI11"/>
<evidence type="ECO:0008006" key="8">
    <source>
        <dbReference type="Google" id="ProtNLM"/>
    </source>
</evidence>
<feature type="transmembrane region" description="Helical" evidence="5">
    <location>
        <begin position="168"/>
        <end position="190"/>
    </location>
</feature>
<dbReference type="EMBL" id="LHYG01000015">
    <property type="protein sequence ID" value="KXB06095.1"/>
    <property type="molecule type" value="Genomic_DNA"/>
</dbReference>
<feature type="transmembrane region" description="Helical" evidence="5">
    <location>
        <begin position="39"/>
        <end position="57"/>
    </location>
</feature>
<feature type="transmembrane region" description="Helical" evidence="5">
    <location>
        <begin position="6"/>
        <end position="27"/>
    </location>
</feature>
<dbReference type="InterPro" id="IPR003689">
    <property type="entry name" value="ZIP"/>
</dbReference>
<keyword evidence="4 5" id="KW-0472">Membrane</keyword>
<evidence type="ECO:0000256" key="2">
    <source>
        <dbReference type="ARBA" id="ARBA00022692"/>
    </source>
</evidence>
<dbReference type="GO" id="GO:0005385">
    <property type="term" value="F:zinc ion transmembrane transporter activity"/>
    <property type="evidence" value="ECO:0007669"/>
    <property type="project" value="TreeGrafter"/>
</dbReference>
<gene>
    <name evidence="6" type="ORF">AKJ53_01370</name>
</gene>
<feature type="transmembrane region" description="Helical" evidence="5">
    <location>
        <begin position="196"/>
        <end position="218"/>
    </location>
</feature>
<name>A0A133VI11_9EURY</name>
<keyword evidence="2 5" id="KW-0812">Transmembrane</keyword>
<evidence type="ECO:0000313" key="6">
    <source>
        <dbReference type="EMBL" id="KXB06095.1"/>
    </source>
</evidence>
<feature type="transmembrane region" description="Helical" evidence="5">
    <location>
        <begin position="230"/>
        <end position="250"/>
    </location>
</feature>
<comment type="subcellular location">
    <subcellularLocation>
        <location evidence="1">Membrane</location>
        <topology evidence="1">Multi-pass membrane protein</topology>
    </subcellularLocation>
</comment>
<reference evidence="6 7" key="1">
    <citation type="journal article" date="2016" name="Sci. Rep.">
        <title>Metabolic traits of an uncultured archaeal lineage -MSBL1- from brine pools of the Red Sea.</title>
        <authorList>
            <person name="Mwirichia R."/>
            <person name="Alam I."/>
            <person name="Rashid M."/>
            <person name="Vinu M."/>
            <person name="Ba-Alawi W."/>
            <person name="Anthony Kamau A."/>
            <person name="Kamanda Ngugi D."/>
            <person name="Goker M."/>
            <person name="Klenk H.P."/>
            <person name="Bajic V."/>
            <person name="Stingl U."/>
        </authorList>
    </citation>
    <scope>NUCLEOTIDE SEQUENCE [LARGE SCALE GENOMIC DNA]</scope>
    <source>
        <strain evidence="6">SCGC-AAA382F02</strain>
    </source>
</reference>
<feature type="transmembrane region" description="Helical" evidence="5">
    <location>
        <begin position="69"/>
        <end position="91"/>
    </location>
</feature>
<dbReference type="Proteomes" id="UP000070491">
    <property type="component" value="Unassembled WGS sequence"/>
</dbReference>
<evidence type="ECO:0000256" key="1">
    <source>
        <dbReference type="ARBA" id="ARBA00004141"/>
    </source>
</evidence>
<feature type="transmembrane region" description="Helical" evidence="5">
    <location>
        <begin position="103"/>
        <end position="124"/>
    </location>
</feature>
<evidence type="ECO:0000256" key="3">
    <source>
        <dbReference type="ARBA" id="ARBA00022989"/>
    </source>
</evidence>
<protein>
    <recommendedName>
        <fullName evidence="8">Zinc permease</fullName>
    </recommendedName>
</protein>
<organism evidence="6 7">
    <name type="scientific">candidate division MSBL1 archaeon SCGC-AAA382F02</name>
    <dbReference type="NCBI Taxonomy" id="1698282"/>
    <lineage>
        <taxon>Archaea</taxon>
        <taxon>Methanobacteriati</taxon>
        <taxon>Methanobacteriota</taxon>
        <taxon>candidate division MSBL1</taxon>
    </lineage>
</organism>
<keyword evidence="7" id="KW-1185">Reference proteome</keyword>
<comment type="caution">
    <text evidence="6">The sequence shown here is derived from an EMBL/GenBank/DDBJ whole genome shotgun (WGS) entry which is preliminary data.</text>
</comment>
<evidence type="ECO:0000256" key="4">
    <source>
        <dbReference type="ARBA" id="ARBA00023136"/>
    </source>
</evidence>
<dbReference type="PANTHER" id="PTHR11040:SF44">
    <property type="entry name" value="PROTEIN ZNTC-RELATED"/>
    <property type="match status" value="1"/>
</dbReference>
<dbReference type="PANTHER" id="PTHR11040">
    <property type="entry name" value="ZINC/IRON TRANSPORTER"/>
    <property type="match status" value="1"/>
</dbReference>
<proteinExistence type="predicted"/>
<dbReference type="Pfam" id="PF02535">
    <property type="entry name" value="Zip"/>
    <property type="match status" value="1"/>
</dbReference>
<accession>A0A133VI11</accession>
<keyword evidence="3 5" id="KW-1133">Transmembrane helix</keyword>
<evidence type="ECO:0000256" key="5">
    <source>
        <dbReference type="SAM" id="Phobius"/>
    </source>
</evidence>
<evidence type="ECO:0000313" key="7">
    <source>
        <dbReference type="Proteomes" id="UP000070491"/>
    </source>
</evidence>
<sequence length="251" mass="26955">MLSGFLPVLLAGLLSVSLCTLGIFTIWKHRKWAEKSTNYFMYFASGILISVAFLIATPKAFEMNSNGPAYLLAGFLGIFLINKFVDVYICGENGVCQDFTEDFRIGVIAALGIAFHSLVDGVIYSTTYTASMFIGTTATLGMIFHEFPEGVVTFSLFKKSGLNSKKSFLYAFIAGGITTPIGAAISYPFISSLGEKTLGALLGLSAGVLVYVGGAHLLPEAEKESKKYGLLAFVLGLIVAIGLWLIKGFYP</sequence>